<feature type="domain" description="Meso-diaminopimelate D-dehydrogenase C-terminal" evidence="14">
    <location>
        <begin position="123"/>
        <end position="276"/>
    </location>
</feature>
<reference evidence="15" key="1">
    <citation type="submission" date="2014-07" db="EMBL/GenBank/DDBJ databases">
        <authorList>
            <person name="Urmite Genomes Urmite Genomes"/>
        </authorList>
    </citation>
    <scope>NUCLEOTIDE SEQUENCE</scope>
    <source>
        <strain evidence="15">13S34_air</strain>
    </source>
</reference>
<protein>
    <recommendedName>
        <fullName evidence="5 12">Meso-diaminopimelate D-dehydrogenase</fullName>
        <shortName evidence="12">DAPDH</shortName>
        <shortName evidence="12">Meso-DAP dehydrogenase</shortName>
        <ecNumber evidence="4 12">1.4.1.16</ecNumber>
    </recommendedName>
</protein>
<comment type="catalytic activity">
    <reaction evidence="11 12">
        <text>meso-2,6-diaminopimelate + NADP(+) + H2O = (S)-2-amino-6-oxoheptanedioate + NH4(+) + NADPH + H(+)</text>
        <dbReference type="Rhea" id="RHEA:13561"/>
        <dbReference type="ChEBI" id="CHEBI:15377"/>
        <dbReference type="ChEBI" id="CHEBI:15378"/>
        <dbReference type="ChEBI" id="CHEBI:28938"/>
        <dbReference type="ChEBI" id="CHEBI:57783"/>
        <dbReference type="ChEBI" id="CHEBI:57791"/>
        <dbReference type="ChEBI" id="CHEBI:58349"/>
        <dbReference type="ChEBI" id="CHEBI:58556"/>
        <dbReference type="EC" id="1.4.1.16"/>
    </reaction>
</comment>
<dbReference type="SUPFAM" id="SSF55347">
    <property type="entry name" value="Glyceraldehyde-3-phosphate dehydrogenase-like, C-terminal domain"/>
    <property type="match status" value="1"/>
</dbReference>
<dbReference type="PATRIC" id="fig|1461583.4.peg.679"/>
<dbReference type="AlphaFoldDB" id="A0A078M391"/>
<evidence type="ECO:0000256" key="12">
    <source>
        <dbReference type="PIRNR" id="PIRNR025648"/>
    </source>
</evidence>
<evidence type="ECO:0000256" key="13">
    <source>
        <dbReference type="PIRSR" id="PIRSR025648-1"/>
    </source>
</evidence>
<dbReference type="HOGENOM" id="CLU_055796_0_0_9"/>
<dbReference type="GO" id="GO:0047850">
    <property type="term" value="F:diaminopimelate dehydrogenase activity"/>
    <property type="evidence" value="ECO:0007669"/>
    <property type="project" value="UniProtKB-UniRule"/>
</dbReference>
<evidence type="ECO:0000256" key="5">
    <source>
        <dbReference type="ARBA" id="ARBA00021654"/>
    </source>
</evidence>
<dbReference type="Pfam" id="PF16654">
    <property type="entry name" value="DAPDH_C"/>
    <property type="match status" value="1"/>
</dbReference>
<keyword evidence="9 12" id="KW-0560">Oxidoreductase</keyword>
<feature type="binding site" evidence="13">
    <location>
        <begin position="70"/>
        <end position="73"/>
    </location>
    <ligand>
        <name>NADP(+)</name>
        <dbReference type="ChEBI" id="CHEBI:58349"/>
    </ligand>
</feature>
<comment type="pathway">
    <text evidence="1 12">Amino-acid biosynthesis; L-lysine biosynthesis via DAP pathway; DL-2,6-diaminopimelate from (S)-tetrahydrodipicolinate: step 1/1.</text>
</comment>
<dbReference type="UniPathway" id="UPA00034">
    <property type="reaction ID" value="UER00026"/>
</dbReference>
<sequence>MSKIKVGIVGYGNLGRGAEQAITQNDDMELVAVFTRRDPSSVVIATESAQVCHLDEAVQFKGEIDVMLLCGGSATDLPEQVPALAKHFTTVDSFDTHALIPKFFDEVDAAAQAGGHVSVISVGWDPGLFSLNRLLGETVLPQGETYTFWGEGLSQGHSDAVRRIEGVKHGVQYTLPIEEAVNRVRNGENPTLSTREKHARVCYIVADEGADQKVIEETIVTMPNYFADYDTTVHFIDEATFEAEHTGMPHGGFVIRSGESAQGDKQIIEFSLKLGSNPGFTSSVLVAYARAAHRLAQKGATGAHTVFDIPFGLLSPNDPAELRKRLL</sequence>
<dbReference type="Gene3D" id="3.40.50.720">
    <property type="entry name" value="NAD(P)-binding Rossmann-like Domain"/>
    <property type="match status" value="1"/>
</dbReference>
<feature type="binding site" evidence="13">
    <location>
        <position position="200"/>
    </location>
    <ligand>
        <name>substrate</name>
    </ligand>
</feature>
<dbReference type="CDD" id="cd02270">
    <property type="entry name" value="meso-DAPDH_N"/>
    <property type="match status" value="1"/>
</dbReference>
<organism evidence="15">
    <name type="scientific">Metalysinibacillus saudimassiliensis</name>
    <dbReference type="NCBI Taxonomy" id="1461583"/>
    <lineage>
        <taxon>Bacteria</taxon>
        <taxon>Bacillati</taxon>
        <taxon>Bacillota</taxon>
        <taxon>Bacilli</taxon>
        <taxon>Bacillales</taxon>
        <taxon>Caryophanaceae</taxon>
        <taxon>Metalysinibacillus</taxon>
    </lineage>
</organism>
<dbReference type="InterPro" id="IPR032094">
    <property type="entry name" value="Meso-DAP_DH_C"/>
</dbReference>
<evidence type="ECO:0000256" key="7">
    <source>
        <dbReference type="ARBA" id="ARBA00022857"/>
    </source>
</evidence>
<keyword evidence="7 12" id="KW-0521">NADP</keyword>
<evidence type="ECO:0000256" key="4">
    <source>
        <dbReference type="ARBA" id="ARBA00012080"/>
    </source>
</evidence>
<keyword evidence="6 12" id="KW-0028">Amino-acid biosynthesis</keyword>
<dbReference type="InterPro" id="IPR036291">
    <property type="entry name" value="NAD(P)-bd_dom_sf"/>
</dbReference>
<proteinExistence type="inferred from homology"/>
<feature type="binding site" evidence="13">
    <location>
        <position position="250"/>
    </location>
    <ligand>
        <name>substrate</name>
    </ligand>
</feature>
<evidence type="ECO:0000256" key="9">
    <source>
        <dbReference type="ARBA" id="ARBA00023002"/>
    </source>
</evidence>
<evidence type="ECO:0000256" key="8">
    <source>
        <dbReference type="ARBA" id="ARBA00022915"/>
    </source>
</evidence>
<dbReference type="Gene3D" id="3.30.360.10">
    <property type="entry name" value="Dihydrodipicolinate Reductase, domain 2"/>
    <property type="match status" value="1"/>
</dbReference>
<keyword evidence="8 12" id="KW-0220">Diaminopimelate biosynthesis</keyword>
<evidence type="ECO:0000256" key="3">
    <source>
        <dbReference type="ARBA" id="ARBA00011738"/>
    </source>
</evidence>
<dbReference type="GO" id="GO:0019877">
    <property type="term" value="P:diaminopimelate biosynthetic process"/>
    <property type="evidence" value="ECO:0007669"/>
    <property type="project" value="UniProtKB-UniRule"/>
</dbReference>
<evidence type="ECO:0000259" key="14">
    <source>
        <dbReference type="Pfam" id="PF16654"/>
    </source>
</evidence>
<feature type="binding site" evidence="13">
    <location>
        <begin position="122"/>
        <end position="126"/>
    </location>
    <ligand>
        <name>NADP(+)</name>
        <dbReference type="ChEBI" id="CHEBI:58349"/>
    </ligand>
</feature>
<keyword evidence="13" id="KW-0547">Nucleotide-binding</keyword>
<feature type="binding site" evidence="13">
    <location>
        <position position="174"/>
    </location>
    <ligand>
        <name>substrate</name>
    </ligand>
</feature>
<keyword evidence="10 12" id="KW-0457">Lysine biosynthesis</keyword>
<evidence type="ECO:0000256" key="6">
    <source>
        <dbReference type="ARBA" id="ARBA00022605"/>
    </source>
</evidence>
<comment type="similarity">
    <text evidence="2 12">Belongs to the diaminopimelate dehydrogenase family.</text>
</comment>
<dbReference type="InterPro" id="IPR010190">
    <property type="entry name" value="Diaminopimelate_DH_Ddh"/>
</dbReference>
<comment type="subunit">
    <text evidence="3 12">Homodimer.</text>
</comment>
<dbReference type="EC" id="1.4.1.16" evidence="4 12"/>
<evidence type="ECO:0000313" key="15">
    <source>
        <dbReference type="EMBL" id="CEA00710.1"/>
    </source>
</evidence>
<name>A0A078M391_9BACL</name>
<feature type="binding site" evidence="13">
    <location>
        <begin position="93"/>
        <end position="95"/>
    </location>
    <ligand>
        <name>NADP(+)</name>
        <dbReference type="ChEBI" id="CHEBI:58349"/>
    </ligand>
</feature>
<dbReference type="GO" id="GO:0009089">
    <property type="term" value="P:lysine biosynthetic process via diaminopimelate"/>
    <property type="evidence" value="ECO:0007669"/>
    <property type="project" value="UniProtKB-UniRule"/>
</dbReference>
<evidence type="ECO:0000256" key="10">
    <source>
        <dbReference type="ARBA" id="ARBA00023154"/>
    </source>
</evidence>
<dbReference type="GO" id="GO:0000166">
    <property type="term" value="F:nucleotide binding"/>
    <property type="evidence" value="ECO:0007669"/>
    <property type="project" value="UniProtKB-KW"/>
</dbReference>
<feature type="binding site" evidence="13">
    <location>
        <begin position="35"/>
        <end position="37"/>
    </location>
    <ligand>
        <name>NADP(+)</name>
        <dbReference type="ChEBI" id="CHEBI:58349"/>
    </ligand>
</feature>
<dbReference type="NCBIfam" id="TIGR01921">
    <property type="entry name" value="DAP-DH"/>
    <property type="match status" value="1"/>
</dbReference>
<dbReference type="SUPFAM" id="SSF51735">
    <property type="entry name" value="NAD(P)-binding Rossmann-fold domains"/>
    <property type="match status" value="1"/>
</dbReference>
<evidence type="ECO:0000256" key="1">
    <source>
        <dbReference type="ARBA" id="ARBA00004896"/>
    </source>
</evidence>
<dbReference type="EMBL" id="LN483073">
    <property type="protein sequence ID" value="CEA00710.1"/>
    <property type="molecule type" value="Genomic_DNA"/>
</dbReference>
<feature type="binding site" evidence="13">
    <location>
        <position position="149"/>
    </location>
    <ligand>
        <name>substrate</name>
    </ligand>
</feature>
<gene>
    <name evidence="15" type="primary">dapdh</name>
    <name evidence="15" type="ORF">BN1050_00708</name>
</gene>
<feature type="binding site" evidence="13">
    <location>
        <position position="277"/>
    </location>
    <ligand>
        <name>substrate</name>
    </ligand>
</feature>
<comment type="function">
    <text evidence="12">Catalyzes the reversible NADPH-dependent reductive amination of L-2-amino-6-oxopimelate, the acyclic form of L-tetrahydrodipicolinate, to generate the meso compound, D,L-2,6-diaminopimelate.</text>
</comment>
<feature type="binding site" evidence="13">
    <location>
        <begin position="11"/>
        <end position="14"/>
    </location>
    <ligand>
        <name>NADP(+)</name>
        <dbReference type="ChEBI" id="CHEBI:58349"/>
    </ligand>
</feature>
<dbReference type="PIRSF" id="PIRSF025648">
    <property type="entry name" value="DDH"/>
    <property type="match status" value="1"/>
</dbReference>
<accession>A0A078M391</accession>
<evidence type="ECO:0000256" key="11">
    <source>
        <dbReference type="ARBA" id="ARBA00052023"/>
    </source>
</evidence>
<evidence type="ECO:0000256" key="2">
    <source>
        <dbReference type="ARBA" id="ARBA00007442"/>
    </source>
</evidence>